<feature type="region of interest" description="Disordered" evidence="1">
    <location>
        <begin position="1"/>
        <end position="82"/>
    </location>
</feature>
<evidence type="ECO:0000313" key="3">
    <source>
        <dbReference type="Proteomes" id="UP000655016"/>
    </source>
</evidence>
<evidence type="ECO:0000313" key="2">
    <source>
        <dbReference type="EMBL" id="GGF28328.1"/>
    </source>
</evidence>
<protein>
    <submittedName>
        <fullName evidence="2">Uncharacterized protein</fullName>
    </submittedName>
</protein>
<comment type="caution">
    <text evidence="2">The sequence shown here is derived from an EMBL/GenBank/DDBJ whole genome shotgun (WGS) entry which is preliminary data.</text>
</comment>
<reference evidence="3" key="1">
    <citation type="journal article" date="2019" name="Int. J. Syst. Evol. Microbiol.">
        <title>The Global Catalogue of Microorganisms (GCM) 10K type strain sequencing project: providing services to taxonomists for standard genome sequencing and annotation.</title>
        <authorList>
            <consortium name="The Broad Institute Genomics Platform"/>
            <consortium name="The Broad Institute Genome Sequencing Center for Infectious Disease"/>
            <person name="Wu L."/>
            <person name="Ma J."/>
        </authorList>
    </citation>
    <scope>NUCLEOTIDE SEQUENCE [LARGE SCALE GENOMIC DNA]</scope>
    <source>
        <strain evidence="3">CGMCC 1.16060</strain>
    </source>
</reference>
<evidence type="ECO:0000256" key="1">
    <source>
        <dbReference type="SAM" id="MobiDB-lite"/>
    </source>
</evidence>
<name>A0ABQ1UW00_9FLAO</name>
<dbReference type="EMBL" id="BMKP01000013">
    <property type="protein sequence ID" value="GGF28328.1"/>
    <property type="molecule type" value="Genomic_DNA"/>
</dbReference>
<gene>
    <name evidence="2" type="ORF">GCM10011518_42080</name>
</gene>
<sequence length="82" mass="8904">MMLLCGYASSQETPTNKQAKTKTDSTYNKTSSHSTHKKTTTTKSDTVRKKHTQSKKNKSGKSTGTTNAVPQRKDTIGGITTP</sequence>
<accession>A0ABQ1UW00</accession>
<proteinExistence type="predicted"/>
<feature type="compositionally biased region" description="Polar residues" evidence="1">
    <location>
        <begin position="8"/>
        <end position="28"/>
    </location>
</feature>
<feature type="compositionally biased region" description="Basic residues" evidence="1">
    <location>
        <begin position="48"/>
        <end position="59"/>
    </location>
</feature>
<dbReference type="RefSeq" id="WP_163396419.1">
    <property type="nucleotide sequence ID" value="NZ_BMKP01000013.1"/>
</dbReference>
<organism evidence="2 3">
    <name type="scientific">Flavobacterium limi</name>
    <dbReference type="NCBI Taxonomy" id="2045105"/>
    <lineage>
        <taxon>Bacteria</taxon>
        <taxon>Pseudomonadati</taxon>
        <taxon>Bacteroidota</taxon>
        <taxon>Flavobacteriia</taxon>
        <taxon>Flavobacteriales</taxon>
        <taxon>Flavobacteriaceae</taxon>
        <taxon>Flavobacterium</taxon>
    </lineage>
</organism>
<dbReference type="Proteomes" id="UP000655016">
    <property type="component" value="Unassembled WGS sequence"/>
</dbReference>
<keyword evidence="3" id="KW-1185">Reference proteome</keyword>